<dbReference type="EMBL" id="JAXCGZ010006203">
    <property type="protein sequence ID" value="KAK7080006.1"/>
    <property type="molecule type" value="Genomic_DNA"/>
</dbReference>
<evidence type="ECO:0000313" key="2">
    <source>
        <dbReference type="EMBL" id="KAK7080006.1"/>
    </source>
</evidence>
<comment type="caution">
    <text evidence="2">The sequence shown here is derived from an EMBL/GenBank/DDBJ whole genome shotgun (WGS) entry which is preliminary data.</text>
</comment>
<dbReference type="AlphaFoldDB" id="A0AAN8XC17"/>
<organism evidence="2 3">
    <name type="scientific">Halocaridina rubra</name>
    <name type="common">Hawaiian red shrimp</name>
    <dbReference type="NCBI Taxonomy" id="373956"/>
    <lineage>
        <taxon>Eukaryota</taxon>
        <taxon>Metazoa</taxon>
        <taxon>Ecdysozoa</taxon>
        <taxon>Arthropoda</taxon>
        <taxon>Crustacea</taxon>
        <taxon>Multicrustacea</taxon>
        <taxon>Malacostraca</taxon>
        <taxon>Eumalacostraca</taxon>
        <taxon>Eucarida</taxon>
        <taxon>Decapoda</taxon>
        <taxon>Pleocyemata</taxon>
        <taxon>Caridea</taxon>
        <taxon>Atyoidea</taxon>
        <taxon>Atyidae</taxon>
        <taxon>Halocaridina</taxon>
    </lineage>
</organism>
<evidence type="ECO:0000256" key="1">
    <source>
        <dbReference type="SAM" id="MobiDB-lite"/>
    </source>
</evidence>
<evidence type="ECO:0000313" key="3">
    <source>
        <dbReference type="Proteomes" id="UP001381693"/>
    </source>
</evidence>
<sequence length="144" mass="16045">MASGENESRHHARVLPVGDPLGLRLTPPERRQGLPSHGRAGLKRQAQGRVSNDLLQSHTLATLVQNTDIISFARYLTLNLVRHLPSRETLKTETYIKVTDQELITTPTREKQNNLPSIIDSGNFTSIAFIYTENVNSMAKIFAA</sequence>
<protein>
    <submittedName>
        <fullName evidence="2">Uncharacterized protein</fullName>
    </submittedName>
</protein>
<keyword evidence="3" id="KW-1185">Reference proteome</keyword>
<reference evidence="2 3" key="1">
    <citation type="submission" date="2023-11" db="EMBL/GenBank/DDBJ databases">
        <title>Halocaridina rubra genome assembly.</title>
        <authorList>
            <person name="Smith C."/>
        </authorList>
    </citation>
    <scope>NUCLEOTIDE SEQUENCE [LARGE SCALE GENOMIC DNA]</scope>
    <source>
        <strain evidence="2">EP-1</strain>
        <tissue evidence="2">Whole</tissue>
    </source>
</reference>
<dbReference type="Proteomes" id="UP001381693">
    <property type="component" value="Unassembled WGS sequence"/>
</dbReference>
<accession>A0AAN8XC17</accession>
<gene>
    <name evidence="2" type="ORF">SK128_012692</name>
</gene>
<name>A0AAN8XC17_HALRR</name>
<proteinExistence type="predicted"/>
<feature type="region of interest" description="Disordered" evidence="1">
    <location>
        <begin position="1"/>
        <end position="47"/>
    </location>
</feature>